<name>A0A7R9J473_TIMCA</name>
<protein>
    <submittedName>
        <fullName evidence="2">(California timema) hypothetical protein</fullName>
    </submittedName>
</protein>
<proteinExistence type="predicted"/>
<organism evidence="2">
    <name type="scientific">Timema californicum</name>
    <name type="common">California timema</name>
    <name type="synonym">Walking stick</name>
    <dbReference type="NCBI Taxonomy" id="61474"/>
    <lineage>
        <taxon>Eukaryota</taxon>
        <taxon>Metazoa</taxon>
        <taxon>Ecdysozoa</taxon>
        <taxon>Arthropoda</taxon>
        <taxon>Hexapoda</taxon>
        <taxon>Insecta</taxon>
        <taxon>Pterygota</taxon>
        <taxon>Neoptera</taxon>
        <taxon>Polyneoptera</taxon>
        <taxon>Phasmatodea</taxon>
        <taxon>Timematodea</taxon>
        <taxon>Timematoidea</taxon>
        <taxon>Timematidae</taxon>
        <taxon>Timema</taxon>
    </lineage>
</organism>
<sequence>MSVRRLPTATALAYAIVDRQYYECVSDKRVRLVVDRVLSKILKGRTLLNSLKKLEEMSPPLRGGRVKSHFGKPPSVHPDKIRTSISIIGSLVYYDSSALDHATTEAGLTWDGFPGEHYSRSVPLSYRVCIHQVGRVPGEHYSIPVPLNYCVYPPGGTGSLASTCVRAKSGEDADSDATSGAAASTMTNLNRIKVVVLGSSRVGKTGIGKVELEEVNPHLRGGRVENNLGKTTPSSPNRDSNLDLPVLSSRAQHDKRVSQLRHQGGRCNLPVKVCYRVDPRANGEVCGWLLAILRCEGRTLFGPSRVSATMDRAAPSRIRTTVEACHSPHSQVVLSEVKEGFGNQINLCRDLGLNPGRQHRSLTPYL</sequence>
<accession>A0A7R9J473</accession>
<feature type="region of interest" description="Disordered" evidence="1">
    <location>
        <begin position="221"/>
        <end position="243"/>
    </location>
</feature>
<feature type="compositionally biased region" description="Polar residues" evidence="1">
    <location>
        <begin position="228"/>
        <end position="239"/>
    </location>
</feature>
<reference evidence="2" key="1">
    <citation type="submission" date="2020-11" db="EMBL/GenBank/DDBJ databases">
        <authorList>
            <person name="Tran Van P."/>
        </authorList>
    </citation>
    <scope>NUCLEOTIDE SEQUENCE</scope>
</reference>
<evidence type="ECO:0000256" key="1">
    <source>
        <dbReference type="SAM" id="MobiDB-lite"/>
    </source>
</evidence>
<gene>
    <name evidence="2" type="ORF">TCMB3V08_LOCUS4943</name>
</gene>
<evidence type="ECO:0000313" key="2">
    <source>
        <dbReference type="EMBL" id="CAD7572290.1"/>
    </source>
</evidence>
<dbReference type="EMBL" id="OE180934">
    <property type="protein sequence ID" value="CAD7572290.1"/>
    <property type="molecule type" value="Genomic_DNA"/>
</dbReference>
<dbReference type="AlphaFoldDB" id="A0A7R9J473"/>